<evidence type="ECO:0000256" key="5">
    <source>
        <dbReference type="ARBA" id="ARBA00022692"/>
    </source>
</evidence>
<evidence type="ECO:0000256" key="4">
    <source>
        <dbReference type="ARBA" id="ARBA00022538"/>
    </source>
</evidence>
<organism evidence="11 12">
    <name type="scientific">Halobacillus trueperi</name>
    <dbReference type="NCBI Taxonomy" id="156205"/>
    <lineage>
        <taxon>Bacteria</taxon>
        <taxon>Bacillati</taxon>
        <taxon>Bacillota</taxon>
        <taxon>Bacilli</taxon>
        <taxon>Bacillales</taxon>
        <taxon>Bacillaceae</taxon>
        <taxon>Halobacillus</taxon>
    </lineage>
</organism>
<feature type="transmembrane region" description="Helical" evidence="10">
    <location>
        <begin position="16"/>
        <end position="37"/>
    </location>
</feature>
<comment type="subcellular location">
    <subcellularLocation>
        <location evidence="1">Cell membrane</location>
        <topology evidence="1">Multi-pass membrane protein</topology>
    </subcellularLocation>
</comment>
<reference evidence="11 12" key="1">
    <citation type="submission" date="2018-08" db="EMBL/GenBank/DDBJ databases">
        <title>Genome sequence of strict halophilic Halobacillus trueperi SS1 isolated from Lunsu, a salty water body of North West Himalayas.</title>
        <authorList>
            <person name="Gupta S."/>
            <person name="Sharma P."/>
            <person name="Dev K."/>
            <person name="Baumler D."/>
            <person name="Sourirajan A."/>
        </authorList>
    </citation>
    <scope>NUCLEOTIDE SEQUENCE [LARGE SCALE GENOMIC DNA]</scope>
    <source>
        <strain evidence="11 12">SS1</strain>
    </source>
</reference>
<dbReference type="PANTHER" id="PTHR32024:SF1">
    <property type="entry name" value="KTR SYSTEM POTASSIUM UPTAKE PROTEIN B"/>
    <property type="match status" value="1"/>
</dbReference>
<evidence type="ECO:0000256" key="1">
    <source>
        <dbReference type="ARBA" id="ARBA00004651"/>
    </source>
</evidence>
<feature type="transmembrane region" description="Helical" evidence="10">
    <location>
        <begin position="130"/>
        <end position="150"/>
    </location>
</feature>
<gene>
    <name evidence="11" type="ORF">DXT76_09320</name>
</gene>
<feature type="transmembrane region" description="Helical" evidence="10">
    <location>
        <begin position="44"/>
        <end position="63"/>
    </location>
</feature>
<dbReference type="InterPro" id="IPR003445">
    <property type="entry name" value="Cat_transpt"/>
</dbReference>
<keyword evidence="2" id="KW-0813">Transport</keyword>
<dbReference type="AlphaFoldDB" id="A0A3D8VPA8"/>
<feature type="transmembrane region" description="Helical" evidence="10">
    <location>
        <begin position="190"/>
        <end position="213"/>
    </location>
</feature>
<evidence type="ECO:0000256" key="10">
    <source>
        <dbReference type="SAM" id="Phobius"/>
    </source>
</evidence>
<proteinExistence type="predicted"/>
<dbReference type="NCBIfam" id="TIGR00933">
    <property type="entry name" value="2a38"/>
    <property type="match status" value="1"/>
</dbReference>
<feature type="transmembrane region" description="Helical" evidence="10">
    <location>
        <begin position="291"/>
        <end position="324"/>
    </location>
</feature>
<evidence type="ECO:0000256" key="2">
    <source>
        <dbReference type="ARBA" id="ARBA00022448"/>
    </source>
</evidence>
<accession>A0A3D8VPA8</accession>
<dbReference type="GO" id="GO:0005886">
    <property type="term" value="C:plasma membrane"/>
    <property type="evidence" value="ECO:0007669"/>
    <property type="project" value="UniProtKB-SubCell"/>
</dbReference>
<sequence>MAVGKMKRDSWSPPQILIVTFVTLILLGAGLLMLPVATTGGISFVDALFTSTSAMTVTGLIVVDTATAFTLFGQVVIMLLIQLGGLGIMTFAVLIYITVGKKIGLKHRLIIKQALNQSAIGGVVRLAKRLLVFSLIVEFIAVVFLSVRWVPEYGWFQGIYASVFHSISAFNNAGFSIWSDSLSAHVIDPAVNIIITFLFIVGGIGFTVVFDMWRTKEFNRLALQTKLMIVGTLILNTVSFLVILVLEFNNPATIADFSTLGKLQAAYFQAVTPRTAGFNTLDIGQMEESSLFYMITLMFIGGGSASTAGGIKLTTALAILLATFSFFKGREQTSIYNRSLSAHIILKALALTIAGICVVIFTTFLLNLTEEAPFLMILFESVSAFGTVGLSMGLTGDLSLIGKITIIGTMLIGKLGPLTFAFAFAKQSPDLVKHPEEDILTG</sequence>
<dbReference type="Pfam" id="PF02386">
    <property type="entry name" value="TrkH"/>
    <property type="match status" value="1"/>
</dbReference>
<keyword evidence="9 10" id="KW-0472">Membrane</keyword>
<feature type="transmembrane region" description="Helical" evidence="10">
    <location>
        <begin position="372"/>
        <end position="392"/>
    </location>
</feature>
<keyword evidence="6" id="KW-0630">Potassium</keyword>
<dbReference type="RefSeq" id="WP_115894019.1">
    <property type="nucleotide sequence ID" value="NZ_QTLC01000034.1"/>
</dbReference>
<evidence type="ECO:0000256" key="9">
    <source>
        <dbReference type="ARBA" id="ARBA00023136"/>
    </source>
</evidence>
<evidence type="ECO:0000256" key="3">
    <source>
        <dbReference type="ARBA" id="ARBA00022475"/>
    </source>
</evidence>
<comment type="caution">
    <text evidence="11">The sequence shown here is derived from an EMBL/GenBank/DDBJ whole genome shotgun (WGS) entry which is preliminary data.</text>
</comment>
<dbReference type="Proteomes" id="UP000257032">
    <property type="component" value="Unassembled WGS sequence"/>
</dbReference>
<keyword evidence="8" id="KW-0406">Ion transport</keyword>
<evidence type="ECO:0000256" key="7">
    <source>
        <dbReference type="ARBA" id="ARBA00022989"/>
    </source>
</evidence>
<evidence type="ECO:0000313" key="12">
    <source>
        <dbReference type="Proteomes" id="UP000257032"/>
    </source>
</evidence>
<evidence type="ECO:0000313" key="11">
    <source>
        <dbReference type="EMBL" id="RDY71155.1"/>
    </source>
</evidence>
<protein>
    <submittedName>
        <fullName evidence="11">Ktr system potassium transporter B</fullName>
    </submittedName>
</protein>
<evidence type="ECO:0000256" key="6">
    <source>
        <dbReference type="ARBA" id="ARBA00022958"/>
    </source>
</evidence>
<name>A0A3D8VPA8_9BACI</name>
<dbReference type="EMBL" id="QTLC01000034">
    <property type="protein sequence ID" value="RDY71155.1"/>
    <property type="molecule type" value="Genomic_DNA"/>
</dbReference>
<feature type="transmembrane region" description="Helical" evidence="10">
    <location>
        <begin position="75"/>
        <end position="99"/>
    </location>
</feature>
<feature type="transmembrane region" description="Helical" evidence="10">
    <location>
        <begin position="404"/>
        <end position="425"/>
    </location>
</feature>
<feature type="transmembrane region" description="Helical" evidence="10">
    <location>
        <begin position="344"/>
        <end position="366"/>
    </location>
</feature>
<evidence type="ECO:0000256" key="8">
    <source>
        <dbReference type="ARBA" id="ARBA00023065"/>
    </source>
</evidence>
<dbReference type="GO" id="GO:0015379">
    <property type="term" value="F:potassium:chloride symporter activity"/>
    <property type="evidence" value="ECO:0007669"/>
    <property type="project" value="InterPro"/>
</dbReference>
<keyword evidence="4" id="KW-0633">Potassium transport</keyword>
<keyword evidence="7 10" id="KW-1133">Transmembrane helix</keyword>
<dbReference type="PANTHER" id="PTHR32024">
    <property type="entry name" value="TRK SYSTEM POTASSIUM UPTAKE PROTEIN TRKG-RELATED"/>
    <property type="match status" value="1"/>
</dbReference>
<dbReference type="InterPro" id="IPR004772">
    <property type="entry name" value="TrkH"/>
</dbReference>
<keyword evidence="5 10" id="KW-0812">Transmembrane</keyword>
<feature type="transmembrane region" description="Helical" evidence="10">
    <location>
        <begin position="225"/>
        <end position="246"/>
    </location>
</feature>
<keyword evidence="3" id="KW-1003">Cell membrane</keyword>